<gene>
    <name evidence="2" type="ORF">B0G92_2071</name>
    <name evidence="3" type="ORF">CLV50_1979</name>
</gene>
<reference evidence="3 5" key="2">
    <citation type="submission" date="2018-10" db="EMBL/GenBank/DDBJ databases">
        <title>Genomic Encyclopedia of Archaeal and Bacterial Type Strains, Phase II (KMG-II): from individual species to whole genera.</title>
        <authorList>
            <person name="Goeker M."/>
        </authorList>
    </citation>
    <scope>NUCLEOTIDE SEQUENCE [LARGE SCALE GENOMIC DNA]</scope>
    <source>
        <strain evidence="3 5">DSM 21886</strain>
    </source>
</reference>
<protein>
    <submittedName>
        <fullName evidence="3">Uncharacterized protein</fullName>
    </submittedName>
</protein>
<reference evidence="2 4" key="1">
    <citation type="submission" date="2017-12" db="EMBL/GenBank/DDBJ databases">
        <title>Genomic Encyclopedia of Type Strains, Phase III (KMG-III): the genomes of soil and plant-associated and newly described type strains.</title>
        <authorList>
            <person name="Whitman W."/>
        </authorList>
    </citation>
    <scope>NUCLEOTIDE SEQUENCE [LARGE SCALE GENOMIC DNA]</scope>
    <source>
        <strain evidence="2 4">IP-10</strain>
    </source>
</reference>
<dbReference type="AlphaFoldDB" id="A0A497USK9"/>
<feature type="compositionally biased region" description="Basic and acidic residues" evidence="1">
    <location>
        <begin position="13"/>
        <end position="35"/>
    </location>
</feature>
<evidence type="ECO:0000313" key="4">
    <source>
        <dbReference type="Proteomes" id="UP000233767"/>
    </source>
</evidence>
<feature type="region of interest" description="Disordered" evidence="1">
    <location>
        <begin position="1"/>
        <end position="35"/>
    </location>
</feature>
<dbReference type="Proteomes" id="UP000233767">
    <property type="component" value="Unassembled WGS sequence"/>
</dbReference>
<sequence>MAKGKNLKAPTVDLKEKKQEKIKQKLEAKQNRKRK</sequence>
<keyword evidence="4" id="KW-1185">Reference proteome</keyword>
<organism evidence="3 5">
    <name type="scientific">Flavobacterium lindanitolerans</name>
    <dbReference type="NCBI Taxonomy" id="428988"/>
    <lineage>
        <taxon>Bacteria</taxon>
        <taxon>Pseudomonadati</taxon>
        <taxon>Bacteroidota</taxon>
        <taxon>Flavobacteriia</taxon>
        <taxon>Flavobacteriales</taxon>
        <taxon>Flavobacteriaceae</taxon>
        <taxon>Flavobacterium</taxon>
    </lineage>
</organism>
<evidence type="ECO:0000313" key="2">
    <source>
        <dbReference type="EMBL" id="PKW20794.1"/>
    </source>
</evidence>
<evidence type="ECO:0000256" key="1">
    <source>
        <dbReference type="SAM" id="MobiDB-lite"/>
    </source>
</evidence>
<proteinExistence type="predicted"/>
<dbReference type="Proteomes" id="UP000275027">
    <property type="component" value="Unassembled WGS sequence"/>
</dbReference>
<accession>A0A497USK9</accession>
<dbReference type="EMBL" id="RCCB01000011">
    <property type="protein sequence ID" value="RLJ30566.1"/>
    <property type="molecule type" value="Genomic_DNA"/>
</dbReference>
<comment type="caution">
    <text evidence="3">The sequence shown here is derived from an EMBL/GenBank/DDBJ whole genome shotgun (WGS) entry which is preliminary data.</text>
</comment>
<evidence type="ECO:0000313" key="3">
    <source>
        <dbReference type="EMBL" id="RLJ30566.1"/>
    </source>
</evidence>
<name>A0A497USK9_9FLAO</name>
<dbReference type="EMBL" id="PJND01000008">
    <property type="protein sequence ID" value="PKW20794.1"/>
    <property type="molecule type" value="Genomic_DNA"/>
</dbReference>
<evidence type="ECO:0000313" key="5">
    <source>
        <dbReference type="Proteomes" id="UP000275027"/>
    </source>
</evidence>